<accession>A0A0F6H7E4</accession>
<protein>
    <recommendedName>
        <fullName evidence="1">HTH cro/C1-type domain-containing protein</fullName>
    </recommendedName>
</protein>
<evidence type="ECO:0000313" key="2">
    <source>
        <dbReference type="EMBL" id="EKO24153.1"/>
    </source>
</evidence>
<dbReference type="SUPFAM" id="SSF47413">
    <property type="entry name" value="lambda repressor-like DNA-binding domains"/>
    <property type="match status" value="1"/>
</dbReference>
<gene>
    <name evidence="2" type="ORF">LEP1GSC104_2133</name>
</gene>
<dbReference type="Proteomes" id="UP000006324">
    <property type="component" value="Unassembled WGS sequence"/>
</dbReference>
<evidence type="ECO:0000259" key="1">
    <source>
        <dbReference type="PROSITE" id="PS50943"/>
    </source>
</evidence>
<evidence type="ECO:0000313" key="3">
    <source>
        <dbReference type="Proteomes" id="UP000006324"/>
    </source>
</evidence>
<dbReference type="InterPro" id="IPR001387">
    <property type="entry name" value="Cro/C1-type_HTH"/>
</dbReference>
<dbReference type="EMBL" id="AHNQ02000034">
    <property type="protein sequence ID" value="EKO24153.1"/>
    <property type="molecule type" value="Genomic_DNA"/>
</dbReference>
<feature type="domain" description="HTH cro/C1-type" evidence="1">
    <location>
        <begin position="29"/>
        <end position="74"/>
    </location>
</feature>
<dbReference type="InterPro" id="IPR010982">
    <property type="entry name" value="Lambda_DNA-bd_dom_sf"/>
</dbReference>
<organism evidence="2 3">
    <name type="scientific">Leptospira interrogans str. UI 12621</name>
    <dbReference type="NCBI Taxonomy" id="1049937"/>
    <lineage>
        <taxon>Bacteria</taxon>
        <taxon>Pseudomonadati</taxon>
        <taxon>Spirochaetota</taxon>
        <taxon>Spirochaetia</taxon>
        <taxon>Leptospirales</taxon>
        <taxon>Leptospiraceae</taxon>
        <taxon>Leptospira</taxon>
    </lineage>
</organism>
<dbReference type="PROSITE" id="PS50943">
    <property type="entry name" value="HTH_CROC1"/>
    <property type="match status" value="1"/>
</dbReference>
<dbReference type="AlphaFoldDB" id="A0A0F6H7E4"/>
<dbReference type="Gene3D" id="1.10.260.40">
    <property type="entry name" value="lambda repressor-like DNA-binding domains"/>
    <property type="match status" value="1"/>
</dbReference>
<reference evidence="2 3" key="1">
    <citation type="submission" date="2012-09" db="EMBL/GenBank/DDBJ databases">
        <authorList>
            <person name="Harkins D.M."/>
            <person name="Durkin A.S."/>
            <person name="Brinkac L.M."/>
            <person name="Selengut J.D."/>
            <person name="Sanka R."/>
            <person name="DePew J."/>
            <person name="Purushe J."/>
            <person name="Chanthongthip A."/>
            <person name="Lattana O."/>
            <person name="Phetsouvanh R."/>
            <person name="Newton P.N."/>
            <person name="Vinetz J.M."/>
            <person name="Sutton G.G."/>
            <person name="Nelson W.C."/>
            <person name="Fouts D.E."/>
        </authorList>
    </citation>
    <scope>NUCLEOTIDE SEQUENCE [LARGE SCALE GENOMIC DNA]</scope>
    <source>
        <strain evidence="2 3">UI 12621</strain>
    </source>
</reference>
<dbReference type="GO" id="GO:0003677">
    <property type="term" value="F:DNA binding"/>
    <property type="evidence" value="ECO:0007669"/>
    <property type="project" value="InterPro"/>
</dbReference>
<comment type="caution">
    <text evidence="2">The sequence shown here is derived from an EMBL/GenBank/DDBJ whole genome shotgun (WGS) entry which is preliminary data.</text>
</comment>
<name>A0A0F6H7E4_LEPIR</name>
<proteinExistence type="predicted"/>
<sequence length="144" mass="16208">MTYFRMASKNTEIYFGAKAKAVIDASGDTQVVAAKKLGLSVPGLGSITQNRVKTTAYEVLLAFVREYNVDLTYLVDNSIPVLPIRYNSLKERNMAETDENKVLYDLIVTTKGIREIVVNLLKFPPKKRKAIADMIEALLEKDEY</sequence>